<dbReference type="Proteomes" id="UP000215914">
    <property type="component" value="Unassembled WGS sequence"/>
</dbReference>
<sequence>MIPQANNPTPSKIGLALDIPFRPSFFSAVCIAHAIAGGSTPYNIVMQYPPCLDNTQSKNTLVYLHKTHTHTRAYSNVCSGRERVWNSSGYEKRRTNDHSCGGETCSVSHPPFFYHS</sequence>
<reference evidence="1" key="1">
    <citation type="journal article" date="2017" name="Nature">
        <title>The sunflower genome provides insights into oil metabolism, flowering and Asterid evolution.</title>
        <authorList>
            <person name="Badouin H."/>
            <person name="Gouzy J."/>
            <person name="Grassa C.J."/>
            <person name="Murat F."/>
            <person name="Staton S.E."/>
            <person name="Cottret L."/>
            <person name="Lelandais-Briere C."/>
            <person name="Owens G.L."/>
            <person name="Carrere S."/>
            <person name="Mayjonade B."/>
            <person name="Legrand L."/>
            <person name="Gill N."/>
            <person name="Kane N.C."/>
            <person name="Bowers J.E."/>
            <person name="Hubner S."/>
            <person name="Bellec A."/>
            <person name="Berard A."/>
            <person name="Berges H."/>
            <person name="Blanchet N."/>
            <person name="Boniface M.C."/>
            <person name="Brunel D."/>
            <person name="Catrice O."/>
            <person name="Chaidir N."/>
            <person name="Claudel C."/>
            <person name="Donnadieu C."/>
            <person name="Faraut T."/>
            <person name="Fievet G."/>
            <person name="Helmstetter N."/>
            <person name="King M."/>
            <person name="Knapp S.J."/>
            <person name="Lai Z."/>
            <person name="Le Paslier M.C."/>
            <person name="Lippi Y."/>
            <person name="Lorenzon L."/>
            <person name="Mandel J.R."/>
            <person name="Marage G."/>
            <person name="Marchand G."/>
            <person name="Marquand E."/>
            <person name="Bret-Mestries E."/>
            <person name="Morien E."/>
            <person name="Nambeesan S."/>
            <person name="Nguyen T."/>
            <person name="Pegot-Espagnet P."/>
            <person name="Pouilly N."/>
            <person name="Raftis F."/>
            <person name="Sallet E."/>
            <person name="Schiex T."/>
            <person name="Thomas J."/>
            <person name="Vandecasteele C."/>
            <person name="Vares D."/>
            <person name="Vear F."/>
            <person name="Vautrin S."/>
            <person name="Crespi M."/>
            <person name="Mangin B."/>
            <person name="Burke J.M."/>
            <person name="Salse J."/>
            <person name="Munos S."/>
            <person name="Vincourt P."/>
            <person name="Rieseberg L.H."/>
            <person name="Langlade N.B."/>
        </authorList>
    </citation>
    <scope>NUCLEOTIDE SEQUENCE</scope>
    <source>
        <tissue evidence="1">Leaves</tissue>
    </source>
</reference>
<keyword evidence="2" id="KW-1185">Reference proteome</keyword>
<name>A0A9K3H7P2_HELAN</name>
<protein>
    <submittedName>
        <fullName evidence="1">Uncharacterized protein</fullName>
    </submittedName>
</protein>
<dbReference type="EMBL" id="MNCJ02000329">
    <property type="protein sequence ID" value="KAF5770712.1"/>
    <property type="molecule type" value="Genomic_DNA"/>
</dbReference>
<evidence type="ECO:0000313" key="1">
    <source>
        <dbReference type="EMBL" id="KAF5770712.1"/>
    </source>
</evidence>
<comment type="caution">
    <text evidence="1">The sequence shown here is derived from an EMBL/GenBank/DDBJ whole genome shotgun (WGS) entry which is preliminary data.</text>
</comment>
<proteinExistence type="predicted"/>
<organism evidence="1 2">
    <name type="scientific">Helianthus annuus</name>
    <name type="common">Common sunflower</name>
    <dbReference type="NCBI Taxonomy" id="4232"/>
    <lineage>
        <taxon>Eukaryota</taxon>
        <taxon>Viridiplantae</taxon>
        <taxon>Streptophyta</taxon>
        <taxon>Embryophyta</taxon>
        <taxon>Tracheophyta</taxon>
        <taxon>Spermatophyta</taxon>
        <taxon>Magnoliopsida</taxon>
        <taxon>eudicotyledons</taxon>
        <taxon>Gunneridae</taxon>
        <taxon>Pentapetalae</taxon>
        <taxon>asterids</taxon>
        <taxon>campanulids</taxon>
        <taxon>Asterales</taxon>
        <taxon>Asteraceae</taxon>
        <taxon>Asteroideae</taxon>
        <taxon>Heliantheae alliance</taxon>
        <taxon>Heliantheae</taxon>
        <taxon>Helianthus</taxon>
    </lineage>
</organism>
<accession>A0A9K3H7P2</accession>
<dbReference type="AlphaFoldDB" id="A0A9K3H7P2"/>
<dbReference type="Gramene" id="mRNA:HanXRQr2_Chr14g0662531">
    <property type="protein sequence ID" value="CDS:HanXRQr2_Chr14g0662531.1"/>
    <property type="gene ID" value="HanXRQr2_Chr14g0662531"/>
</dbReference>
<evidence type="ECO:0000313" key="2">
    <source>
        <dbReference type="Proteomes" id="UP000215914"/>
    </source>
</evidence>
<gene>
    <name evidence="1" type="ORF">HanXRQr2_Chr14g0662531</name>
</gene>
<reference evidence="1" key="2">
    <citation type="submission" date="2020-06" db="EMBL/GenBank/DDBJ databases">
        <title>Helianthus annuus Genome sequencing and assembly Release 2.</title>
        <authorList>
            <person name="Gouzy J."/>
            <person name="Langlade N."/>
            <person name="Munos S."/>
        </authorList>
    </citation>
    <scope>NUCLEOTIDE SEQUENCE</scope>
    <source>
        <tissue evidence="1">Leaves</tissue>
    </source>
</reference>